<dbReference type="NCBIfam" id="TIGR02067">
    <property type="entry name" value="his_9_HisN"/>
    <property type="match status" value="1"/>
</dbReference>
<dbReference type="EMBL" id="VZDO01000012">
    <property type="protein sequence ID" value="KAB0678782.1"/>
    <property type="molecule type" value="Genomic_DNA"/>
</dbReference>
<feature type="binding site" evidence="12">
    <location>
        <position position="91"/>
    </location>
    <ligand>
        <name>Mg(2+)</name>
        <dbReference type="ChEBI" id="CHEBI:18420"/>
        <label>1</label>
        <note>catalytic</note>
    </ligand>
</feature>
<keyword evidence="7 13" id="KW-0378">Hydrolase</keyword>
<evidence type="ECO:0000256" key="8">
    <source>
        <dbReference type="ARBA" id="ARBA00022842"/>
    </source>
</evidence>
<dbReference type="Proteomes" id="UP000432089">
    <property type="component" value="Unassembled WGS sequence"/>
</dbReference>
<organism evidence="13 14">
    <name type="scientific">Plantimonas leprariae</name>
    <dbReference type="NCBI Taxonomy" id="2615207"/>
    <lineage>
        <taxon>Bacteria</taxon>
        <taxon>Pseudomonadati</taxon>
        <taxon>Pseudomonadota</taxon>
        <taxon>Alphaproteobacteria</taxon>
        <taxon>Hyphomicrobiales</taxon>
        <taxon>Aurantimonadaceae</taxon>
        <taxon>Plantimonas</taxon>
    </lineage>
</organism>
<evidence type="ECO:0000256" key="2">
    <source>
        <dbReference type="ARBA" id="ARBA00004970"/>
    </source>
</evidence>
<feature type="binding site" evidence="12">
    <location>
        <position position="215"/>
    </location>
    <ligand>
        <name>Mg(2+)</name>
        <dbReference type="ChEBI" id="CHEBI:18420"/>
        <label>1</label>
        <note>catalytic</note>
    </ligand>
</feature>
<keyword evidence="5" id="KW-0028">Amino-acid biosynthesis</keyword>
<dbReference type="PROSITE" id="PS00629">
    <property type="entry name" value="IMP_1"/>
    <property type="match status" value="1"/>
</dbReference>
<evidence type="ECO:0000256" key="10">
    <source>
        <dbReference type="ARBA" id="ARBA00049158"/>
    </source>
</evidence>
<dbReference type="InterPro" id="IPR000760">
    <property type="entry name" value="Inositol_monophosphatase-like"/>
</dbReference>
<dbReference type="InterPro" id="IPR011809">
    <property type="entry name" value="His_9_proposed"/>
</dbReference>
<feature type="binding site" evidence="12">
    <location>
        <position position="88"/>
    </location>
    <ligand>
        <name>Mg(2+)</name>
        <dbReference type="ChEBI" id="CHEBI:18420"/>
        <label>1</label>
        <note>catalytic</note>
    </ligand>
</feature>
<dbReference type="AlphaFoldDB" id="A0A7V7PMT1"/>
<keyword evidence="6 12" id="KW-0479">Metal-binding</keyword>
<comment type="catalytic activity">
    <reaction evidence="10">
        <text>L-histidinol phosphate + H2O = L-histidinol + phosphate</text>
        <dbReference type="Rhea" id="RHEA:14465"/>
        <dbReference type="ChEBI" id="CHEBI:15377"/>
        <dbReference type="ChEBI" id="CHEBI:43474"/>
        <dbReference type="ChEBI" id="CHEBI:57699"/>
        <dbReference type="ChEBI" id="CHEBI:57980"/>
        <dbReference type="EC" id="3.1.3.15"/>
    </reaction>
</comment>
<dbReference type="GO" id="GO:0046872">
    <property type="term" value="F:metal ion binding"/>
    <property type="evidence" value="ECO:0007669"/>
    <property type="project" value="UniProtKB-KW"/>
</dbReference>
<keyword evidence="9" id="KW-0368">Histidine biosynthesis</keyword>
<accession>A0A7V7PMT1</accession>
<keyword evidence="14" id="KW-1185">Reference proteome</keyword>
<dbReference type="SUPFAM" id="SSF56655">
    <property type="entry name" value="Carbohydrate phosphatase"/>
    <property type="match status" value="1"/>
</dbReference>
<dbReference type="Gene3D" id="3.30.540.10">
    <property type="entry name" value="Fructose-1,6-Bisphosphatase, subunit A, domain 1"/>
    <property type="match status" value="1"/>
</dbReference>
<comment type="caution">
    <text evidence="13">The sequence shown here is derived from an EMBL/GenBank/DDBJ whole genome shotgun (WGS) entry which is preliminary data.</text>
</comment>
<dbReference type="Pfam" id="PF00459">
    <property type="entry name" value="Inositol_P"/>
    <property type="match status" value="1"/>
</dbReference>
<comment type="similarity">
    <text evidence="3">Belongs to the inositol monophosphatase superfamily.</text>
</comment>
<evidence type="ECO:0000256" key="3">
    <source>
        <dbReference type="ARBA" id="ARBA00009759"/>
    </source>
</evidence>
<dbReference type="EC" id="3.1.3.15" evidence="4 11"/>
<feature type="binding site" evidence="12">
    <location>
        <position position="90"/>
    </location>
    <ligand>
        <name>Mg(2+)</name>
        <dbReference type="ChEBI" id="CHEBI:18420"/>
        <label>2</label>
    </ligand>
</feature>
<gene>
    <name evidence="13" type="primary">hisN</name>
    <name evidence="13" type="ORF">F6X38_14945</name>
</gene>
<feature type="binding site" evidence="12">
    <location>
        <position position="73"/>
    </location>
    <ligand>
        <name>Mg(2+)</name>
        <dbReference type="ChEBI" id="CHEBI:18420"/>
        <label>1</label>
        <note>catalytic</note>
    </ligand>
</feature>
<dbReference type="CDD" id="cd01641">
    <property type="entry name" value="Bacterial_IMPase_like_1"/>
    <property type="match status" value="1"/>
</dbReference>
<name>A0A7V7PMT1_9HYPH</name>
<dbReference type="UniPathway" id="UPA00031">
    <property type="reaction ID" value="UER00013"/>
</dbReference>
<reference evidence="13 14" key="1">
    <citation type="submission" date="2019-09" db="EMBL/GenBank/DDBJ databases">
        <title>YIM 132180 draft genome.</title>
        <authorList>
            <person name="Zhang K."/>
        </authorList>
    </citation>
    <scope>NUCLEOTIDE SEQUENCE [LARGE SCALE GENOMIC DNA]</scope>
    <source>
        <strain evidence="13 14">YIM 132180</strain>
    </source>
</reference>
<evidence type="ECO:0000256" key="12">
    <source>
        <dbReference type="PIRSR" id="PIRSR600760-2"/>
    </source>
</evidence>
<evidence type="ECO:0000313" key="14">
    <source>
        <dbReference type="Proteomes" id="UP000432089"/>
    </source>
</evidence>
<proteinExistence type="inferred from homology"/>
<dbReference type="InterPro" id="IPR020583">
    <property type="entry name" value="Inositol_monoP_metal-BS"/>
</dbReference>
<dbReference type="PRINTS" id="PR00377">
    <property type="entry name" value="IMPHPHTASES"/>
</dbReference>
<evidence type="ECO:0000256" key="6">
    <source>
        <dbReference type="ARBA" id="ARBA00022723"/>
    </source>
</evidence>
<evidence type="ECO:0000256" key="7">
    <source>
        <dbReference type="ARBA" id="ARBA00022801"/>
    </source>
</evidence>
<keyword evidence="8 12" id="KW-0460">Magnesium</keyword>
<evidence type="ECO:0000256" key="9">
    <source>
        <dbReference type="ARBA" id="ARBA00023102"/>
    </source>
</evidence>
<dbReference type="PANTHER" id="PTHR20854:SF4">
    <property type="entry name" value="INOSITOL-1-MONOPHOSPHATASE-RELATED"/>
    <property type="match status" value="1"/>
</dbReference>
<evidence type="ECO:0000256" key="5">
    <source>
        <dbReference type="ARBA" id="ARBA00022605"/>
    </source>
</evidence>
<dbReference type="GO" id="GO:0000105">
    <property type="term" value="P:L-histidine biosynthetic process"/>
    <property type="evidence" value="ECO:0007669"/>
    <property type="project" value="UniProtKB-UniRule"/>
</dbReference>
<comment type="cofactor">
    <cofactor evidence="1 12">
        <name>Mg(2+)</name>
        <dbReference type="ChEBI" id="CHEBI:18420"/>
    </cofactor>
</comment>
<comment type="pathway">
    <text evidence="2">Amino-acid biosynthesis; L-histidine biosynthesis; L-histidine from 5-phospho-alpha-D-ribose 1-diphosphate: step 8/9.</text>
</comment>
<evidence type="ECO:0000256" key="4">
    <source>
        <dbReference type="ARBA" id="ARBA00013085"/>
    </source>
</evidence>
<evidence type="ECO:0000313" key="13">
    <source>
        <dbReference type="EMBL" id="KAB0678782.1"/>
    </source>
</evidence>
<evidence type="ECO:0000256" key="11">
    <source>
        <dbReference type="NCBIfam" id="TIGR02067"/>
    </source>
</evidence>
<evidence type="ECO:0000256" key="1">
    <source>
        <dbReference type="ARBA" id="ARBA00001946"/>
    </source>
</evidence>
<sequence>MSVDPGDLPTADFLFRLADAADGETLPRFRRAGAVDNKDASAFDPVTEADRAAERAIRALIEAEYPAHAVLGEEHGSTGEGPFRWVIDPIDGTRAFISGIPVWGTLIGLTVDDRARLGIMSQPFTGERFWADGNASWRSDRTGSAENRVRGTTAIAEAVVFTTTPRLFGGDMLRRFEALEAKARLTRFGTDCYAFAMLAAGQVDLVVEPGLKPYDIAALIPIVEQAGGIVTTFEGARAEDGGDVIAAATPELHAAALDILNG</sequence>
<dbReference type="GO" id="GO:0004401">
    <property type="term" value="F:histidinol-phosphatase activity"/>
    <property type="evidence" value="ECO:0007669"/>
    <property type="project" value="UniProtKB-UniRule"/>
</dbReference>
<dbReference type="PANTHER" id="PTHR20854">
    <property type="entry name" value="INOSITOL MONOPHOSPHATASE"/>
    <property type="match status" value="1"/>
</dbReference>
<dbReference type="RefSeq" id="WP_150970948.1">
    <property type="nucleotide sequence ID" value="NZ_VZDO01000012.1"/>
</dbReference>
<dbReference type="GO" id="GO:0007165">
    <property type="term" value="P:signal transduction"/>
    <property type="evidence" value="ECO:0007669"/>
    <property type="project" value="TreeGrafter"/>
</dbReference>
<dbReference type="Gene3D" id="3.40.190.80">
    <property type="match status" value="1"/>
</dbReference>
<dbReference type="GO" id="GO:0008934">
    <property type="term" value="F:inositol monophosphate 1-phosphatase activity"/>
    <property type="evidence" value="ECO:0007669"/>
    <property type="project" value="TreeGrafter"/>
</dbReference>
<dbReference type="GO" id="GO:0006020">
    <property type="term" value="P:inositol metabolic process"/>
    <property type="evidence" value="ECO:0007669"/>
    <property type="project" value="TreeGrafter"/>
</dbReference>
<protein>
    <recommendedName>
        <fullName evidence="4 11">Histidinol-phosphatase</fullName>
        <ecNumber evidence="4 11">3.1.3.15</ecNumber>
    </recommendedName>
</protein>